<feature type="chain" id="PRO_5046666024" evidence="1">
    <location>
        <begin position="24"/>
        <end position="144"/>
    </location>
</feature>
<feature type="signal peptide" evidence="1">
    <location>
        <begin position="1"/>
        <end position="23"/>
    </location>
</feature>
<evidence type="ECO:0000313" key="3">
    <source>
        <dbReference type="Proteomes" id="UP001176021"/>
    </source>
</evidence>
<dbReference type="EMBL" id="JAMJEV010000031">
    <property type="protein sequence ID" value="MDO0825739.1"/>
    <property type="molecule type" value="Genomic_DNA"/>
</dbReference>
<name>A0ABT8QZ31_9FIRM</name>
<dbReference type="RefSeq" id="WP_302050204.1">
    <property type="nucleotide sequence ID" value="NZ_JAMJEV010000031.1"/>
</dbReference>
<gene>
    <name evidence="2" type="ORF">M8H41_23290</name>
</gene>
<keyword evidence="3" id="KW-1185">Reference proteome</keyword>
<organism evidence="2 3">
    <name type="scientific">Desulfosporosinus nitroreducens</name>
    <dbReference type="NCBI Taxonomy" id="2018668"/>
    <lineage>
        <taxon>Bacteria</taxon>
        <taxon>Bacillati</taxon>
        <taxon>Bacillota</taxon>
        <taxon>Clostridia</taxon>
        <taxon>Eubacteriales</taxon>
        <taxon>Desulfitobacteriaceae</taxon>
        <taxon>Desulfosporosinus</taxon>
    </lineage>
</organism>
<sequence length="144" mass="15304">MKRLVCIILVLLITLVSAVPVYADNGATNVNPQGVISPQFTYISYLNPGLSIYSSGLATCVGAAAGYFDSYTTVVTAELQKSSGSSWSKIKTWTASATGAAIASVEGEYYVVHGTYRVCATAKIYDTSGKLLETQSLYSPMVTY</sequence>
<evidence type="ECO:0000313" key="2">
    <source>
        <dbReference type="EMBL" id="MDO0825739.1"/>
    </source>
</evidence>
<dbReference type="Proteomes" id="UP001176021">
    <property type="component" value="Unassembled WGS sequence"/>
</dbReference>
<reference evidence="2" key="1">
    <citation type="submission" date="2022-05" db="EMBL/GenBank/DDBJ databases">
        <title>Expanded diversity of anoxic marine methylotrophy in a Black Sea sulfate reducing microorganism.</title>
        <authorList>
            <person name="Fischer P.Q."/>
            <person name="Stams A.J.M."/>
            <person name="Villanueva L."/>
            <person name="Sousa D.Z."/>
        </authorList>
    </citation>
    <scope>NUCLEOTIDE SEQUENCE</scope>
    <source>
        <strain evidence="2">P130</strain>
    </source>
</reference>
<protein>
    <submittedName>
        <fullName evidence="2">Uncharacterized protein</fullName>
    </submittedName>
</protein>
<accession>A0ABT8QZ31</accession>
<comment type="caution">
    <text evidence="2">The sequence shown here is derived from an EMBL/GenBank/DDBJ whole genome shotgun (WGS) entry which is preliminary data.</text>
</comment>
<proteinExistence type="predicted"/>
<keyword evidence="1" id="KW-0732">Signal</keyword>
<evidence type="ECO:0000256" key="1">
    <source>
        <dbReference type="SAM" id="SignalP"/>
    </source>
</evidence>